<keyword evidence="18" id="KW-0346">Stress response</keyword>
<evidence type="ECO:0000256" key="3">
    <source>
        <dbReference type="ARBA" id="ARBA00001946"/>
    </source>
</evidence>
<evidence type="ECO:0000256" key="12">
    <source>
        <dbReference type="ARBA" id="ARBA00022801"/>
    </source>
</evidence>
<accession>A0ABU1T403</accession>
<evidence type="ECO:0000313" key="27">
    <source>
        <dbReference type="Proteomes" id="UP001266099"/>
    </source>
</evidence>
<dbReference type="InterPro" id="IPR004358">
    <property type="entry name" value="Sig_transdc_His_kin-like_C"/>
</dbReference>
<evidence type="ECO:0000256" key="15">
    <source>
        <dbReference type="ARBA" id="ARBA00022912"/>
    </source>
</evidence>
<comment type="subcellular location">
    <subcellularLocation>
        <location evidence="4">Cell membrane</location>
        <topology evidence="4">Multi-pass membrane protein</topology>
    </subcellularLocation>
</comment>
<evidence type="ECO:0000256" key="11">
    <source>
        <dbReference type="ARBA" id="ARBA00022777"/>
    </source>
</evidence>
<feature type="domain" description="Histidine kinase" evidence="24">
    <location>
        <begin position="215"/>
        <end position="416"/>
    </location>
</feature>
<dbReference type="Gene3D" id="3.30.565.10">
    <property type="entry name" value="Histidine kinase-like ATPase, C-terminal domain"/>
    <property type="match status" value="1"/>
</dbReference>
<dbReference type="PRINTS" id="PR00344">
    <property type="entry name" value="BCTRLSENSOR"/>
</dbReference>
<dbReference type="Pfam" id="PF00512">
    <property type="entry name" value="HisKA"/>
    <property type="match status" value="1"/>
</dbReference>
<dbReference type="SMART" id="SM00387">
    <property type="entry name" value="HATPase_c"/>
    <property type="match status" value="1"/>
</dbReference>
<dbReference type="CDD" id="cd00082">
    <property type="entry name" value="HisKA"/>
    <property type="match status" value="1"/>
</dbReference>
<organism evidence="26 27">
    <name type="scientific">Arcanobacterium hippocoleae</name>
    <dbReference type="NCBI Taxonomy" id="149017"/>
    <lineage>
        <taxon>Bacteria</taxon>
        <taxon>Bacillati</taxon>
        <taxon>Actinomycetota</taxon>
        <taxon>Actinomycetes</taxon>
        <taxon>Actinomycetales</taxon>
        <taxon>Actinomycetaceae</taxon>
        <taxon>Arcanobacterium</taxon>
    </lineage>
</organism>
<keyword evidence="9 23" id="KW-0812">Transmembrane</keyword>
<dbReference type="SMART" id="SM00388">
    <property type="entry name" value="HisKA"/>
    <property type="match status" value="1"/>
</dbReference>
<reference evidence="26 27" key="1">
    <citation type="submission" date="2023-07" db="EMBL/GenBank/DDBJ databases">
        <title>Sequencing the genomes of 1000 actinobacteria strains.</title>
        <authorList>
            <person name="Klenk H.-P."/>
        </authorList>
    </citation>
    <scope>NUCLEOTIDE SEQUENCE [LARGE SCALE GENOMIC DNA]</scope>
    <source>
        <strain evidence="26 27">DSM 15539</strain>
    </source>
</reference>
<evidence type="ECO:0000256" key="4">
    <source>
        <dbReference type="ARBA" id="ARBA00004651"/>
    </source>
</evidence>
<dbReference type="Gene3D" id="6.10.340.10">
    <property type="match status" value="1"/>
</dbReference>
<evidence type="ECO:0000256" key="16">
    <source>
        <dbReference type="ARBA" id="ARBA00022989"/>
    </source>
</evidence>
<dbReference type="InterPro" id="IPR036097">
    <property type="entry name" value="HisK_dim/P_sf"/>
</dbReference>
<evidence type="ECO:0000256" key="23">
    <source>
        <dbReference type="SAM" id="Phobius"/>
    </source>
</evidence>
<keyword evidence="16 23" id="KW-1133">Transmembrane helix</keyword>
<evidence type="ECO:0000256" key="18">
    <source>
        <dbReference type="ARBA" id="ARBA00023016"/>
    </source>
</evidence>
<dbReference type="RefSeq" id="WP_309957038.1">
    <property type="nucleotide sequence ID" value="NZ_JAVDUJ010000001.1"/>
</dbReference>
<dbReference type="PROSITE" id="PS50109">
    <property type="entry name" value="HIS_KIN"/>
    <property type="match status" value="1"/>
</dbReference>
<gene>
    <name evidence="26" type="ORF">J2S36_001493</name>
</gene>
<dbReference type="InterPro" id="IPR003661">
    <property type="entry name" value="HisK_dim/P_dom"/>
</dbReference>
<comment type="cofactor">
    <cofactor evidence="2">
        <name>Mn(2+)</name>
        <dbReference type="ChEBI" id="CHEBI:29035"/>
    </cofactor>
</comment>
<evidence type="ECO:0000259" key="24">
    <source>
        <dbReference type="PROSITE" id="PS50109"/>
    </source>
</evidence>
<evidence type="ECO:0000256" key="13">
    <source>
        <dbReference type="ARBA" id="ARBA00022840"/>
    </source>
</evidence>
<name>A0ABU1T403_9ACTO</name>
<evidence type="ECO:0000256" key="19">
    <source>
        <dbReference type="ARBA" id="ARBA00023026"/>
    </source>
</evidence>
<evidence type="ECO:0000256" key="2">
    <source>
        <dbReference type="ARBA" id="ARBA00001936"/>
    </source>
</evidence>
<dbReference type="InterPro" id="IPR050980">
    <property type="entry name" value="2C_sensor_his_kinase"/>
</dbReference>
<keyword evidence="14" id="KW-0460">Magnesium</keyword>
<comment type="caution">
    <text evidence="26">The sequence shown here is derived from an EMBL/GenBank/DDBJ whole genome shotgun (WGS) entry which is preliminary data.</text>
</comment>
<evidence type="ECO:0000256" key="17">
    <source>
        <dbReference type="ARBA" id="ARBA00023012"/>
    </source>
</evidence>
<feature type="transmembrane region" description="Helical" evidence="23">
    <location>
        <begin position="128"/>
        <end position="151"/>
    </location>
</feature>
<feature type="transmembrane region" description="Helical" evidence="23">
    <location>
        <begin position="12"/>
        <end position="32"/>
    </location>
</feature>
<evidence type="ECO:0000259" key="25">
    <source>
        <dbReference type="PROSITE" id="PS50885"/>
    </source>
</evidence>
<evidence type="ECO:0000256" key="14">
    <source>
        <dbReference type="ARBA" id="ARBA00022842"/>
    </source>
</evidence>
<dbReference type="PANTHER" id="PTHR44936:SF9">
    <property type="entry name" value="SENSOR PROTEIN CREC"/>
    <property type="match status" value="1"/>
</dbReference>
<dbReference type="Pfam" id="PF02518">
    <property type="entry name" value="HATPase_c"/>
    <property type="match status" value="1"/>
</dbReference>
<keyword evidence="20" id="KW-0464">Manganese</keyword>
<dbReference type="InterPro" id="IPR036890">
    <property type="entry name" value="HATPase_C_sf"/>
</dbReference>
<evidence type="ECO:0000256" key="20">
    <source>
        <dbReference type="ARBA" id="ARBA00023211"/>
    </source>
</evidence>
<keyword evidence="7" id="KW-0597">Phosphoprotein</keyword>
<keyword evidence="23" id="KW-0472">Membrane</keyword>
<dbReference type="InterPro" id="IPR003594">
    <property type="entry name" value="HATPase_dom"/>
</dbReference>
<keyword evidence="17" id="KW-0902">Two-component regulatory system</keyword>
<comment type="cofactor">
    <cofactor evidence="3">
        <name>Mg(2+)</name>
        <dbReference type="ChEBI" id="CHEBI:18420"/>
    </cofactor>
</comment>
<keyword evidence="10" id="KW-0547">Nucleotide-binding</keyword>
<dbReference type="Gene3D" id="1.10.287.130">
    <property type="match status" value="1"/>
</dbReference>
<dbReference type="InterPro" id="IPR003660">
    <property type="entry name" value="HAMP_dom"/>
</dbReference>
<evidence type="ECO:0000256" key="8">
    <source>
        <dbReference type="ARBA" id="ARBA00022679"/>
    </source>
</evidence>
<keyword evidence="15" id="KW-0904">Protein phosphatase</keyword>
<dbReference type="SUPFAM" id="SSF47384">
    <property type="entry name" value="Homodimeric domain of signal transducing histidine kinase"/>
    <property type="match status" value="1"/>
</dbReference>
<protein>
    <recommendedName>
        <fullName evidence="21">Signal transduction histidine-protein kinase/phosphatase MprB</fullName>
        <ecNumber evidence="5">2.7.13.3</ecNumber>
    </recommendedName>
    <alternativeName>
        <fullName evidence="22">Mycobacterial persistence regulator B</fullName>
    </alternativeName>
</protein>
<keyword evidence="8" id="KW-0808">Transferase</keyword>
<keyword evidence="19" id="KW-0843">Virulence</keyword>
<evidence type="ECO:0000256" key="21">
    <source>
        <dbReference type="ARBA" id="ARBA00040454"/>
    </source>
</evidence>
<dbReference type="Proteomes" id="UP001266099">
    <property type="component" value="Unassembled WGS sequence"/>
</dbReference>
<keyword evidence="27" id="KW-1185">Reference proteome</keyword>
<dbReference type="EC" id="2.7.13.3" evidence="5"/>
<evidence type="ECO:0000313" key="26">
    <source>
        <dbReference type="EMBL" id="MDR6939950.1"/>
    </source>
</evidence>
<keyword evidence="6" id="KW-1003">Cell membrane</keyword>
<evidence type="ECO:0000256" key="7">
    <source>
        <dbReference type="ARBA" id="ARBA00022553"/>
    </source>
</evidence>
<dbReference type="GO" id="GO:0016301">
    <property type="term" value="F:kinase activity"/>
    <property type="evidence" value="ECO:0007669"/>
    <property type="project" value="UniProtKB-KW"/>
</dbReference>
<dbReference type="SUPFAM" id="SSF55874">
    <property type="entry name" value="ATPase domain of HSP90 chaperone/DNA topoisomerase II/histidine kinase"/>
    <property type="match status" value="1"/>
</dbReference>
<keyword evidence="12" id="KW-0378">Hydrolase</keyword>
<dbReference type="InterPro" id="IPR005467">
    <property type="entry name" value="His_kinase_dom"/>
</dbReference>
<evidence type="ECO:0000256" key="22">
    <source>
        <dbReference type="ARBA" id="ARBA00041776"/>
    </source>
</evidence>
<keyword evidence="11 26" id="KW-0418">Kinase</keyword>
<feature type="domain" description="HAMP" evidence="25">
    <location>
        <begin position="155"/>
        <end position="207"/>
    </location>
</feature>
<evidence type="ECO:0000256" key="5">
    <source>
        <dbReference type="ARBA" id="ARBA00012438"/>
    </source>
</evidence>
<evidence type="ECO:0000256" key="9">
    <source>
        <dbReference type="ARBA" id="ARBA00022692"/>
    </source>
</evidence>
<comment type="catalytic activity">
    <reaction evidence="1">
        <text>ATP + protein L-histidine = ADP + protein N-phospho-L-histidine.</text>
        <dbReference type="EC" id="2.7.13.3"/>
    </reaction>
</comment>
<evidence type="ECO:0000256" key="10">
    <source>
        <dbReference type="ARBA" id="ARBA00022741"/>
    </source>
</evidence>
<evidence type="ECO:0000256" key="1">
    <source>
        <dbReference type="ARBA" id="ARBA00000085"/>
    </source>
</evidence>
<dbReference type="PROSITE" id="PS50885">
    <property type="entry name" value="HAMP"/>
    <property type="match status" value="1"/>
</dbReference>
<dbReference type="PANTHER" id="PTHR44936">
    <property type="entry name" value="SENSOR PROTEIN CREC"/>
    <property type="match status" value="1"/>
</dbReference>
<proteinExistence type="predicted"/>
<dbReference type="EMBL" id="JAVDUJ010000001">
    <property type="protein sequence ID" value="MDR6939950.1"/>
    <property type="molecule type" value="Genomic_DNA"/>
</dbReference>
<dbReference type="SMART" id="SM00304">
    <property type="entry name" value="HAMP"/>
    <property type="match status" value="1"/>
</dbReference>
<keyword evidence="13" id="KW-0067">ATP-binding</keyword>
<evidence type="ECO:0000256" key="6">
    <source>
        <dbReference type="ARBA" id="ARBA00022475"/>
    </source>
</evidence>
<sequence length="440" mass="47345">MRRRAIQMVSLSVAVAVIFLGIPLIILGILNIQGSAEQRVMARTSAIATVISRRVELDQPVTSQVLAGYQYLSDSEPLYIECHLPDGAVVAAGKKPVDPANTITATDALPDGGDVKVWLDAGKMTQTMIGFGCFATLLIFAAFGIGVLVALRQSRRISAPLIYLAASAEQLGAAQVRPKVKPSGIEEIDLVNQELERTADRLAGRIAAERQFAAAAAHQLRTPLTALSMRLEEIQYLAEDPQIAREAEIGLEQIERLGGVINELMANAKKAAHGNNEALSIDDIFHQQKDEWERTFAHAGRKIKFMIETDAIVLATASSLAQILATLIENSLKYGAGLTSVRATKSASMIVIRVKDEGQGISAELAPLIFMRGVSAGGSSGIGLPVAKELAENIGGRLELTNREEAEFTLTMRSMPASFDPSRLMPQGAAYTVGARRHRR</sequence>